<accession>A0A9Q0AUD3</accession>
<name>A0A9Q0AUD3_9PEZI</name>
<dbReference type="Proteomes" id="UP000829685">
    <property type="component" value="Unassembled WGS sequence"/>
</dbReference>
<dbReference type="InterPro" id="IPR057207">
    <property type="entry name" value="FBXL15_LRR"/>
</dbReference>
<dbReference type="FunFam" id="3.80.10.10:FF:000251">
    <property type="entry name" value="Ubiquitin ligase complex F-box protein GRR1"/>
    <property type="match status" value="1"/>
</dbReference>
<dbReference type="SUPFAM" id="SSF52047">
    <property type="entry name" value="RNI-like"/>
    <property type="match status" value="2"/>
</dbReference>
<feature type="region of interest" description="Disordered" evidence="4">
    <location>
        <begin position="673"/>
        <end position="692"/>
    </location>
</feature>
<dbReference type="AlphaFoldDB" id="A0A9Q0AUD3"/>
<dbReference type="InterPro" id="IPR036047">
    <property type="entry name" value="F-box-like_dom_sf"/>
</dbReference>
<dbReference type="InterPro" id="IPR001611">
    <property type="entry name" value="Leu-rich_rpt"/>
</dbReference>
<evidence type="ECO:0000313" key="7">
    <source>
        <dbReference type="EMBL" id="KAI1879055.1"/>
    </source>
</evidence>
<dbReference type="InterPro" id="IPR001810">
    <property type="entry name" value="F-box_dom"/>
</dbReference>
<keyword evidence="3" id="KW-0833">Ubl conjugation pathway</keyword>
<evidence type="ECO:0000256" key="3">
    <source>
        <dbReference type="ARBA" id="ARBA00022786"/>
    </source>
</evidence>
<dbReference type="CDD" id="cd09917">
    <property type="entry name" value="F-box_SF"/>
    <property type="match status" value="1"/>
</dbReference>
<dbReference type="GO" id="GO:0031146">
    <property type="term" value="P:SCF-dependent proteasomal ubiquitin-dependent protein catabolic process"/>
    <property type="evidence" value="ECO:0007669"/>
    <property type="project" value="TreeGrafter"/>
</dbReference>
<dbReference type="PANTHER" id="PTHR13318">
    <property type="entry name" value="PARTNER OF PAIRED, ISOFORM B-RELATED"/>
    <property type="match status" value="1"/>
</dbReference>
<feature type="region of interest" description="Disordered" evidence="4">
    <location>
        <begin position="18"/>
        <end position="104"/>
    </location>
</feature>
<dbReference type="InterPro" id="IPR006553">
    <property type="entry name" value="Leu-rich_rpt_Cys-con_subtyp"/>
</dbReference>
<dbReference type="InterPro" id="IPR032675">
    <property type="entry name" value="LRR_dom_sf"/>
</dbReference>
<feature type="compositionally biased region" description="Basic and acidic residues" evidence="4">
    <location>
        <begin position="69"/>
        <end position="81"/>
    </location>
</feature>
<feature type="compositionally biased region" description="Polar residues" evidence="4">
    <location>
        <begin position="766"/>
        <end position="778"/>
    </location>
</feature>
<keyword evidence="1" id="KW-0433">Leucine-rich repeat</keyword>
<dbReference type="Pfam" id="PF12937">
    <property type="entry name" value="F-box-like"/>
    <property type="match status" value="1"/>
</dbReference>
<sequence>MRPPAPALDVIAAQSQAAQAAAAPAAAAATVGNNNSTSNSNSNSSSSSDVDLPTVVMAEPGPGPGPDADQERDASETRDSRSSSSTNSPIPRDNDESDFYLANNDSQSSLGMVPNLQDMQVNDQECLPIAVTLPSEILISIFGRLNSPADWFRCMLVSKRWARNVVEMLWHRPTCTTWPKHTKICQTLGLEHPSFAYPEFIKRLNLAALAHEVSDGSVMPLAVCSRVERLTLTNCKDLTDVGLIALVRNSPHLLALDISQDIKITEASIFAIAENCPRLQGLNVSSCKQISNESMIQLAESCRYIKRLKLNDCDQLNDSAIMAFANNCPNILEIDLHSCRNIGNDPITALLAKGQSLRELRLANCDLIDDSAFLNLPSNKVYEHLRILDLTCCARLTDRAVERIIEVAPRLRNLVLAKCSNITDAAVYAISRLGKNLHYVHLGHCRHITDDAVKKLVHCCNRIRYIDLGCCQHLTDDSVTRLATLPKLKRIGLVKCNAITDESMEALARANSRIRSRRNEQGLVVPDFHHSSSLERVHLSYCVNLTLPSIIRLLNACPKLTHLSLTGVNAFLREDLENFCREAPPDFTEHQRQVFCVFSGPGVTGLKRYLNTHPEFAQYHEGRPALPPQPAHDMDGLEDNDVIEDDDMGDGSELALGPDNDDVQVNNHNMAIPPPPPLPHVNSQTNSWLDPNNPIIENSVAFSNSLNGPSSANALDTLAAPAPQVLPTSPTEEPATGRTAPGFFEEAFHTRGPSTAGGNASGGPGQSNAGPSTASFHGSAQEHPS</sequence>
<dbReference type="GO" id="GO:0019005">
    <property type="term" value="C:SCF ubiquitin ligase complex"/>
    <property type="evidence" value="ECO:0007669"/>
    <property type="project" value="UniProtKB-ARBA"/>
</dbReference>
<feature type="region of interest" description="Disordered" evidence="4">
    <location>
        <begin position="723"/>
        <end position="785"/>
    </location>
</feature>
<feature type="domain" description="F-box" evidence="5">
    <location>
        <begin position="132"/>
        <end position="175"/>
    </location>
</feature>
<evidence type="ECO:0000259" key="5">
    <source>
        <dbReference type="Pfam" id="PF12937"/>
    </source>
</evidence>
<protein>
    <recommendedName>
        <fullName evidence="9">F-box domain-containing protein</fullName>
    </recommendedName>
</protein>
<feature type="compositionally biased region" description="Low complexity" evidence="4">
    <location>
        <begin position="18"/>
        <end position="48"/>
    </location>
</feature>
<feature type="domain" description="F-box/LRR-repeat protein 15-like leucin rich repeat" evidence="6">
    <location>
        <begin position="219"/>
        <end position="368"/>
    </location>
</feature>
<evidence type="ECO:0000256" key="1">
    <source>
        <dbReference type="ARBA" id="ARBA00022614"/>
    </source>
</evidence>
<gene>
    <name evidence="7" type="ORF">JX265_003232</name>
</gene>
<dbReference type="SUPFAM" id="SSF81383">
    <property type="entry name" value="F-box domain"/>
    <property type="match status" value="1"/>
</dbReference>
<feature type="compositionally biased region" description="Polar residues" evidence="4">
    <location>
        <begin position="681"/>
        <end position="690"/>
    </location>
</feature>
<evidence type="ECO:0000259" key="6">
    <source>
        <dbReference type="Pfam" id="PF25372"/>
    </source>
</evidence>
<keyword evidence="2" id="KW-0677">Repeat</keyword>
<evidence type="ECO:0000256" key="2">
    <source>
        <dbReference type="ARBA" id="ARBA00022737"/>
    </source>
</evidence>
<reference evidence="7" key="1">
    <citation type="submission" date="2021-03" db="EMBL/GenBank/DDBJ databases">
        <title>Revisited historic fungal species revealed as producer of novel bioactive compounds through whole genome sequencing and comparative genomics.</title>
        <authorList>
            <person name="Vignolle G.A."/>
            <person name="Hochenegger N."/>
            <person name="Mach R.L."/>
            <person name="Mach-Aigner A.R."/>
            <person name="Javad Rahimi M."/>
            <person name="Salim K.A."/>
            <person name="Chan C.M."/>
            <person name="Lim L.B.L."/>
            <person name="Cai F."/>
            <person name="Druzhinina I.S."/>
            <person name="U'Ren J.M."/>
            <person name="Derntl C."/>
        </authorList>
    </citation>
    <scope>NUCLEOTIDE SEQUENCE</scope>
    <source>
        <strain evidence="7">TUCIM 5799</strain>
    </source>
</reference>
<organism evidence="7 8">
    <name type="scientific">Neoarthrinium moseri</name>
    <dbReference type="NCBI Taxonomy" id="1658444"/>
    <lineage>
        <taxon>Eukaryota</taxon>
        <taxon>Fungi</taxon>
        <taxon>Dikarya</taxon>
        <taxon>Ascomycota</taxon>
        <taxon>Pezizomycotina</taxon>
        <taxon>Sordariomycetes</taxon>
        <taxon>Xylariomycetidae</taxon>
        <taxon>Amphisphaeriales</taxon>
        <taxon>Apiosporaceae</taxon>
        <taxon>Neoarthrinium</taxon>
    </lineage>
</organism>
<dbReference type="SMART" id="SM00367">
    <property type="entry name" value="LRR_CC"/>
    <property type="match status" value="12"/>
</dbReference>
<keyword evidence="8" id="KW-1185">Reference proteome</keyword>
<evidence type="ECO:0008006" key="9">
    <source>
        <dbReference type="Google" id="ProtNLM"/>
    </source>
</evidence>
<comment type="caution">
    <text evidence="7">The sequence shown here is derived from an EMBL/GenBank/DDBJ whole genome shotgun (WGS) entry which is preliminary data.</text>
</comment>
<dbReference type="OrthoDB" id="10257471at2759"/>
<dbReference type="Pfam" id="PF25372">
    <property type="entry name" value="DUF7885"/>
    <property type="match status" value="1"/>
</dbReference>
<dbReference type="Gene3D" id="3.80.10.10">
    <property type="entry name" value="Ribonuclease Inhibitor"/>
    <property type="match status" value="3"/>
</dbReference>
<dbReference type="EMBL" id="JAFIMR010000005">
    <property type="protein sequence ID" value="KAI1879055.1"/>
    <property type="molecule type" value="Genomic_DNA"/>
</dbReference>
<evidence type="ECO:0000313" key="8">
    <source>
        <dbReference type="Proteomes" id="UP000829685"/>
    </source>
</evidence>
<evidence type="ECO:0000256" key="4">
    <source>
        <dbReference type="SAM" id="MobiDB-lite"/>
    </source>
</evidence>
<dbReference type="Pfam" id="PF13516">
    <property type="entry name" value="LRR_6"/>
    <property type="match status" value="2"/>
</dbReference>
<proteinExistence type="predicted"/>